<comment type="caution">
    <text evidence="1">The sequence shown here is derived from an EMBL/GenBank/DDBJ whole genome shotgun (WGS) entry which is preliminary data.</text>
</comment>
<evidence type="ECO:0000313" key="1">
    <source>
        <dbReference type="EMBL" id="RML43415.1"/>
    </source>
</evidence>
<protein>
    <submittedName>
        <fullName evidence="1">Uncharacterized protein</fullName>
    </submittedName>
</protein>
<proteinExistence type="predicted"/>
<accession>A0A3M2VW48</accession>
<evidence type="ECO:0000313" key="2">
    <source>
        <dbReference type="Proteomes" id="UP000280292"/>
    </source>
</evidence>
<dbReference type="Proteomes" id="UP000280292">
    <property type="component" value="Unassembled WGS sequence"/>
</dbReference>
<reference evidence="1 2" key="1">
    <citation type="submission" date="2018-08" db="EMBL/GenBank/DDBJ databases">
        <title>Recombination of ecologically and evolutionarily significant loci maintains genetic cohesion in the Pseudomonas syringae species complex.</title>
        <authorList>
            <person name="Dillon M."/>
            <person name="Thakur S."/>
            <person name="Almeida R.N.D."/>
            <person name="Weir B.S."/>
            <person name="Guttman D.S."/>
        </authorList>
    </citation>
    <scope>NUCLEOTIDE SEQUENCE [LARGE SCALE GENOMIC DNA]</scope>
    <source>
        <strain evidence="1 2">ICMP 3883</strain>
    </source>
</reference>
<gene>
    <name evidence="1" type="ORF">ALQ95_102331</name>
</gene>
<dbReference type="AlphaFoldDB" id="A0A3M2VW48"/>
<dbReference type="EMBL" id="RBNR01000178">
    <property type="protein sequence ID" value="RML43415.1"/>
    <property type="molecule type" value="Genomic_DNA"/>
</dbReference>
<sequence length="42" mass="4608">MRSGIASGNRSQRRISTAEAIWALPAKTISNVEHVSTRKTLI</sequence>
<name>A0A3M2VW48_PSESI</name>
<organism evidence="1 2">
    <name type="scientific">Pseudomonas syringae pv. ribicola</name>
    <dbReference type="NCBI Taxonomy" id="55398"/>
    <lineage>
        <taxon>Bacteria</taxon>
        <taxon>Pseudomonadati</taxon>
        <taxon>Pseudomonadota</taxon>
        <taxon>Gammaproteobacteria</taxon>
        <taxon>Pseudomonadales</taxon>
        <taxon>Pseudomonadaceae</taxon>
        <taxon>Pseudomonas</taxon>
    </lineage>
</organism>